<evidence type="ECO:0000256" key="1">
    <source>
        <dbReference type="SAM" id="MobiDB-lite"/>
    </source>
</evidence>
<organism evidence="2 3">
    <name type="scientific">Kingdonia uniflora</name>
    <dbReference type="NCBI Taxonomy" id="39325"/>
    <lineage>
        <taxon>Eukaryota</taxon>
        <taxon>Viridiplantae</taxon>
        <taxon>Streptophyta</taxon>
        <taxon>Embryophyta</taxon>
        <taxon>Tracheophyta</taxon>
        <taxon>Spermatophyta</taxon>
        <taxon>Magnoliopsida</taxon>
        <taxon>Ranunculales</taxon>
        <taxon>Circaeasteraceae</taxon>
        <taxon>Kingdonia</taxon>
    </lineage>
</organism>
<feature type="region of interest" description="Disordered" evidence="1">
    <location>
        <begin position="133"/>
        <end position="154"/>
    </location>
</feature>
<keyword evidence="3" id="KW-1185">Reference proteome</keyword>
<gene>
    <name evidence="2" type="ORF">GIB67_032314</name>
</gene>
<dbReference type="EMBL" id="JACGCM010001193">
    <property type="protein sequence ID" value="KAF6159543.1"/>
    <property type="molecule type" value="Genomic_DNA"/>
</dbReference>
<feature type="non-terminal residue" evidence="2">
    <location>
        <position position="1"/>
    </location>
</feature>
<feature type="compositionally biased region" description="Polar residues" evidence="1">
    <location>
        <begin position="133"/>
        <end position="149"/>
    </location>
</feature>
<accession>A0A7J7MXD7</accession>
<reference evidence="2 3" key="1">
    <citation type="journal article" date="2020" name="IScience">
        <title>Genome Sequencing of the Endangered Kingdonia uniflora (Circaeasteraceae, Ranunculales) Reveals Potential Mechanisms of Evolutionary Specialization.</title>
        <authorList>
            <person name="Sun Y."/>
            <person name="Deng T."/>
            <person name="Zhang A."/>
            <person name="Moore M.J."/>
            <person name="Landis J.B."/>
            <person name="Lin N."/>
            <person name="Zhang H."/>
            <person name="Zhang X."/>
            <person name="Huang J."/>
            <person name="Zhang X."/>
            <person name="Sun H."/>
            <person name="Wang H."/>
        </authorList>
    </citation>
    <scope>NUCLEOTIDE SEQUENCE [LARGE SCALE GENOMIC DNA]</scope>
    <source>
        <strain evidence="2">TB1705</strain>
        <tissue evidence="2">Leaf</tissue>
    </source>
</reference>
<dbReference type="Proteomes" id="UP000541444">
    <property type="component" value="Unassembled WGS sequence"/>
</dbReference>
<sequence length="303" mass="34013">MSLNGSVIPKFLDDIDNENVDDSGLIGSSSQFFLHGIEYEQARMCNWAKVTGQGVKGDEDANLKLVNVEDEAWFSSEKHFIGNSLIRLSNDTFILDDEMVFNDLGCAVPIVEKSKALLNIIVSRMAYHNPIDSLQSSGDDSNTEDTGNNPGDVKASSAPKFFRWENWVKFVDYCNLEKFLAKSKRNNGNRAELQNTIPKDPKSIQTGPNELYSYLRRNLSKKGKLELESATKKLRKDLNALTKYVGNIPVGHFNRNFQECRFVGCPWRIVTHDVIVGADPIDMRLSVALGDDFDKVVILDIVD</sequence>
<dbReference type="OrthoDB" id="1297232at2759"/>
<name>A0A7J7MXD7_9MAGN</name>
<evidence type="ECO:0000313" key="2">
    <source>
        <dbReference type="EMBL" id="KAF6159543.1"/>
    </source>
</evidence>
<proteinExistence type="predicted"/>
<dbReference type="AlphaFoldDB" id="A0A7J7MXD7"/>
<evidence type="ECO:0000313" key="3">
    <source>
        <dbReference type="Proteomes" id="UP000541444"/>
    </source>
</evidence>
<comment type="caution">
    <text evidence="2">The sequence shown here is derived from an EMBL/GenBank/DDBJ whole genome shotgun (WGS) entry which is preliminary data.</text>
</comment>
<protein>
    <submittedName>
        <fullName evidence="2">Uncharacterized protein</fullName>
    </submittedName>
</protein>